<evidence type="ECO:0000313" key="3">
    <source>
        <dbReference type="Proteomes" id="UP000826195"/>
    </source>
</evidence>
<dbReference type="Proteomes" id="UP000826195">
    <property type="component" value="Unassembled WGS sequence"/>
</dbReference>
<sequence>MSAVGVAHKAVSLDRRKVACDWLRLVLPGGVSRLYSSRRSSRSWGDQAVLDPRRHPIYTPVFLGRRPPPPPHPSHPHAAPHPHPHANPHTAHHSPARPAPFQPFSTTATAHQYDRVSSP</sequence>
<keyword evidence="3" id="KW-1185">Reference proteome</keyword>
<dbReference type="EMBL" id="JAHXZJ010000002">
    <property type="protein sequence ID" value="KAH0563895.1"/>
    <property type="molecule type" value="Genomic_DNA"/>
</dbReference>
<feature type="region of interest" description="Disordered" evidence="1">
    <location>
        <begin position="55"/>
        <end position="119"/>
    </location>
</feature>
<gene>
    <name evidence="2" type="ORF">KQX54_007929</name>
</gene>
<feature type="compositionally biased region" description="Polar residues" evidence="1">
    <location>
        <begin position="103"/>
        <end position="119"/>
    </location>
</feature>
<reference evidence="2 3" key="1">
    <citation type="journal article" date="2021" name="J. Hered.">
        <title>A chromosome-level genome assembly of the parasitoid wasp, Cotesia glomerata (Hymenoptera: Braconidae).</title>
        <authorList>
            <person name="Pinto B.J."/>
            <person name="Weis J.J."/>
            <person name="Gamble T."/>
            <person name="Ode P.J."/>
            <person name="Paul R."/>
            <person name="Zaspel J.M."/>
        </authorList>
    </citation>
    <scope>NUCLEOTIDE SEQUENCE [LARGE SCALE GENOMIC DNA]</scope>
    <source>
        <strain evidence="2">CgM1</strain>
    </source>
</reference>
<proteinExistence type="predicted"/>
<evidence type="ECO:0000313" key="2">
    <source>
        <dbReference type="EMBL" id="KAH0563895.1"/>
    </source>
</evidence>
<accession>A0AAV7J234</accession>
<feature type="compositionally biased region" description="Basic residues" evidence="1">
    <location>
        <begin position="74"/>
        <end position="95"/>
    </location>
</feature>
<comment type="caution">
    <text evidence="2">The sequence shown here is derived from an EMBL/GenBank/DDBJ whole genome shotgun (WGS) entry which is preliminary data.</text>
</comment>
<protein>
    <submittedName>
        <fullName evidence="2">Uncharacterized protein</fullName>
    </submittedName>
</protein>
<dbReference type="AlphaFoldDB" id="A0AAV7J234"/>
<organism evidence="2 3">
    <name type="scientific">Cotesia glomerata</name>
    <name type="common">Lepidopteran parasitic wasp</name>
    <name type="synonym">Apanteles glomeratus</name>
    <dbReference type="NCBI Taxonomy" id="32391"/>
    <lineage>
        <taxon>Eukaryota</taxon>
        <taxon>Metazoa</taxon>
        <taxon>Ecdysozoa</taxon>
        <taxon>Arthropoda</taxon>
        <taxon>Hexapoda</taxon>
        <taxon>Insecta</taxon>
        <taxon>Pterygota</taxon>
        <taxon>Neoptera</taxon>
        <taxon>Endopterygota</taxon>
        <taxon>Hymenoptera</taxon>
        <taxon>Apocrita</taxon>
        <taxon>Ichneumonoidea</taxon>
        <taxon>Braconidae</taxon>
        <taxon>Microgastrinae</taxon>
        <taxon>Cotesia</taxon>
    </lineage>
</organism>
<name>A0AAV7J234_COTGL</name>
<evidence type="ECO:0000256" key="1">
    <source>
        <dbReference type="SAM" id="MobiDB-lite"/>
    </source>
</evidence>